<name>K1SJZ8_9ZZZZ</name>
<feature type="non-terminal residue" evidence="1">
    <location>
        <position position="1"/>
    </location>
</feature>
<gene>
    <name evidence="1" type="ORF">LEA_19269</name>
</gene>
<proteinExistence type="predicted"/>
<protein>
    <submittedName>
        <fullName evidence="1">Uncharacterized protein</fullName>
    </submittedName>
</protein>
<organism evidence="1">
    <name type="scientific">human gut metagenome</name>
    <dbReference type="NCBI Taxonomy" id="408170"/>
    <lineage>
        <taxon>unclassified sequences</taxon>
        <taxon>metagenomes</taxon>
        <taxon>organismal metagenomes</taxon>
    </lineage>
</organism>
<evidence type="ECO:0000313" key="1">
    <source>
        <dbReference type="EMBL" id="EKC47656.1"/>
    </source>
</evidence>
<sequence length="49" mass="5311">PCTGFYADDSESLIESEAELESTIKGGYQIGIEVGFASVMDHAARMKQQ</sequence>
<reference evidence="1" key="1">
    <citation type="journal article" date="2013" name="Environ. Microbiol.">
        <title>Microbiota from the distal guts of lean and obese adolescents exhibit partial functional redundancy besides clear differences in community structure.</title>
        <authorList>
            <person name="Ferrer M."/>
            <person name="Ruiz A."/>
            <person name="Lanza F."/>
            <person name="Haange S.B."/>
            <person name="Oberbach A."/>
            <person name="Till H."/>
            <person name="Bargiela R."/>
            <person name="Campoy C."/>
            <person name="Segura M.T."/>
            <person name="Richter M."/>
            <person name="von Bergen M."/>
            <person name="Seifert J."/>
            <person name="Suarez A."/>
        </authorList>
    </citation>
    <scope>NUCLEOTIDE SEQUENCE</scope>
</reference>
<accession>K1SJZ8</accession>
<dbReference type="AlphaFoldDB" id="K1SJZ8"/>
<comment type="caution">
    <text evidence="1">The sequence shown here is derived from an EMBL/GenBank/DDBJ whole genome shotgun (WGS) entry which is preliminary data.</text>
</comment>
<dbReference type="EMBL" id="AJWY01013247">
    <property type="protein sequence ID" value="EKC47656.1"/>
    <property type="molecule type" value="Genomic_DNA"/>
</dbReference>